<gene>
    <name evidence="1" type="ORF">ABT39_MTgene6103</name>
</gene>
<dbReference type="AlphaFoldDB" id="A0A101LXC6"/>
<sequence>MHGYFYWKERVRQRTLDQRERNSKRRLLLYNIIAPTSLSEGEGFHTRPRPFLWSLERFGSVPSPSPSPSFVTPWRC</sequence>
<proteinExistence type="predicted"/>
<protein>
    <submittedName>
        <fullName evidence="1">Uncharacterized protein</fullName>
    </submittedName>
</protein>
<reference evidence="1" key="1">
    <citation type="journal article" date="2015" name="Genome Biol. Evol.">
        <title>Organellar Genomes of White Spruce (Picea glauca): Assembly and Annotation.</title>
        <authorList>
            <person name="Jackman S.D."/>
            <person name="Warren R.L."/>
            <person name="Gibb E.A."/>
            <person name="Vandervalk B.P."/>
            <person name="Mohamadi H."/>
            <person name="Chu J."/>
            <person name="Raymond A."/>
            <person name="Pleasance S."/>
            <person name="Coope R."/>
            <person name="Wildung M.R."/>
            <person name="Ritland C.E."/>
            <person name="Bousquet J."/>
            <person name="Jones S.J."/>
            <person name="Bohlmann J."/>
            <person name="Birol I."/>
        </authorList>
    </citation>
    <scope>NUCLEOTIDE SEQUENCE [LARGE SCALE GENOMIC DNA]</scope>
    <source>
        <tissue evidence="1">Flushing bud</tissue>
    </source>
</reference>
<organism evidence="1">
    <name type="scientific">Picea glauca</name>
    <name type="common">White spruce</name>
    <name type="synonym">Pinus glauca</name>
    <dbReference type="NCBI Taxonomy" id="3330"/>
    <lineage>
        <taxon>Eukaryota</taxon>
        <taxon>Viridiplantae</taxon>
        <taxon>Streptophyta</taxon>
        <taxon>Embryophyta</taxon>
        <taxon>Tracheophyta</taxon>
        <taxon>Spermatophyta</taxon>
        <taxon>Pinopsida</taxon>
        <taxon>Pinidae</taxon>
        <taxon>Conifers I</taxon>
        <taxon>Pinales</taxon>
        <taxon>Pinaceae</taxon>
        <taxon>Picea</taxon>
    </lineage>
</organism>
<name>A0A101LXC6_PICGL</name>
<accession>A0A101LXC6</accession>
<comment type="caution">
    <text evidence="1">The sequence shown here is derived from an EMBL/GenBank/DDBJ whole genome shotgun (WGS) entry which is preliminary data.</text>
</comment>
<keyword evidence="1" id="KW-0496">Mitochondrion</keyword>
<evidence type="ECO:0000313" key="1">
    <source>
        <dbReference type="EMBL" id="KUM47097.1"/>
    </source>
</evidence>
<dbReference type="EMBL" id="LKAM01000008">
    <property type="protein sequence ID" value="KUM47097.1"/>
    <property type="molecule type" value="Genomic_DNA"/>
</dbReference>
<geneLocation type="mitochondrion" evidence="1"/>